<dbReference type="KEGG" id="gfu:KM031_10690"/>
<reference evidence="6" key="1">
    <citation type="submission" date="2021-06" db="EMBL/GenBank/DDBJ databases">
        <title>Direct submission.</title>
        <authorList>
            <person name="Lee C.-S."/>
            <person name="Jin L."/>
        </authorList>
    </citation>
    <scope>NUCLEOTIDE SEQUENCE</scope>
    <source>
        <strain evidence="6">Con5</strain>
    </source>
</reference>
<dbReference type="PANTHER" id="PTHR33337:SF40">
    <property type="entry name" value="CENP-V_GFA DOMAIN-CONTAINING PROTEIN-RELATED"/>
    <property type="match status" value="1"/>
</dbReference>
<name>A0A975P574_9RHOB</name>
<dbReference type="Gene3D" id="3.90.1590.10">
    <property type="entry name" value="glutathione-dependent formaldehyde- activating enzyme (gfa)"/>
    <property type="match status" value="1"/>
</dbReference>
<dbReference type="InterPro" id="IPR011057">
    <property type="entry name" value="Mss4-like_sf"/>
</dbReference>
<evidence type="ECO:0000313" key="6">
    <source>
        <dbReference type="EMBL" id="QWK89328.1"/>
    </source>
</evidence>
<proteinExistence type="inferred from homology"/>
<dbReference type="Proteomes" id="UP000679352">
    <property type="component" value="Chromosome"/>
</dbReference>
<organism evidence="6 7">
    <name type="scientific">Gemmobacter fulvus</name>
    <dbReference type="NCBI Taxonomy" id="2840474"/>
    <lineage>
        <taxon>Bacteria</taxon>
        <taxon>Pseudomonadati</taxon>
        <taxon>Pseudomonadota</taxon>
        <taxon>Alphaproteobacteria</taxon>
        <taxon>Rhodobacterales</taxon>
        <taxon>Paracoccaceae</taxon>
        <taxon>Gemmobacter</taxon>
    </lineage>
</organism>
<comment type="similarity">
    <text evidence="1">Belongs to the Gfa family.</text>
</comment>
<sequence length="146" mass="15894">MPGERSGQCLCGAVRFRAQQVPAHMHACHCSMCRRSSGSATLSVVVPFEAMQIDGAAKISTYASSDWAARSFCGRCGAGLWYRLTQPDADRADYYVSAGIFDDLSGITLDQELYIDRKPEGYAFAGTHKRLTGAEFEASLQANPEE</sequence>
<protein>
    <submittedName>
        <fullName evidence="6">GFA family protein</fullName>
    </submittedName>
</protein>
<gene>
    <name evidence="6" type="ORF">KM031_10690</name>
</gene>
<dbReference type="EMBL" id="CP076361">
    <property type="protein sequence ID" value="QWK89328.1"/>
    <property type="molecule type" value="Genomic_DNA"/>
</dbReference>
<evidence type="ECO:0000313" key="7">
    <source>
        <dbReference type="Proteomes" id="UP000679352"/>
    </source>
</evidence>
<dbReference type="PROSITE" id="PS51891">
    <property type="entry name" value="CENP_V_GFA"/>
    <property type="match status" value="1"/>
</dbReference>
<evidence type="ECO:0000256" key="4">
    <source>
        <dbReference type="ARBA" id="ARBA00023239"/>
    </source>
</evidence>
<dbReference type="AlphaFoldDB" id="A0A975P574"/>
<evidence type="ECO:0000256" key="1">
    <source>
        <dbReference type="ARBA" id="ARBA00005495"/>
    </source>
</evidence>
<dbReference type="PANTHER" id="PTHR33337">
    <property type="entry name" value="GFA DOMAIN-CONTAINING PROTEIN"/>
    <property type="match status" value="1"/>
</dbReference>
<dbReference type="RefSeq" id="WP_215504907.1">
    <property type="nucleotide sequence ID" value="NZ_CP076361.1"/>
</dbReference>
<evidence type="ECO:0000256" key="2">
    <source>
        <dbReference type="ARBA" id="ARBA00022723"/>
    </source>
</evidence>
<accession>A0A975P574</accession>
<keyword evidence="3" id="KW-0862">Zinc</keyword>
<keyword evidence="4" id="KW-0456">Lyase</keyword>
<dbReference type="InterPro" id="IPR006913">
    <property type="entry name" value="CENP-V/GFA"/>
</dbReference>
<evidence type="ECO:0000256" key="3">
    <source>
        <dbReference type="ARBA" id="ARBA00022833"/>
    </source>
</evidence>
<dbReference type="SUPFAM" id="SSF51316">
    <property type="entry name" value="Mss4-like"/>
    <property type="match status" value="1"/>
</dbReference>
<feature type="domain" description="CENP-V/GFA" evidence="5">
    <location>
        <begin position="5"/>
        <end position="123"/>
    </location>
</feature>
<dbReference type="GO" id="GO:0046872">
    <property type="term" value="F:metal ion binding"/>
    <property type="evidence" value="ECO:0007669"/>
    <property type="project" value="UniProtKB-KW"/>
</dbReference>
<keyword evidence="2" id="KW-0479">Metal-binding</keyword>
<dbReference type="Pfam" id="PF04828">
    <property type="entry name" value="GFA"/>
    <property type="match status" value="1"/>
</dbReference>
<evidence type="ECO:0000259" key="5">
    <source>
        <dbReference type="PROSITE" id="PS51891"/>
    </source>
</evidence>
<keyword evidence="7" id="KW-1185">Reference proteome</keyword>
<dbReference type="GO" id="GO:0016846">
    <property type="term" value="F:carbon-sulfur lyase activity"/>
    <property type="evidence" value="ECO:0007669"/>
    <property type="project" value="InterPro"/>
</dbReference>